<proteinExistence type="predicted"/>
<reference evidence="2 3" key="1">
    <citation type="journal article" date="2019" name="Int. J. Syst. Evol. Microbiol.">
        <title>Capsulimonas corticalis gen. nov., sp. nov., an aerobic capsulated bacterium, of a novel bacterial order, Capsulimonadales ord. nov., of the class Armatimonadia of the phylum Armatimonadetes.</title>
        <authorList>
            <person name="Li J."/>
            <person name="Kudo C."/>
            <person name="Tonouchi A."/>
        </authorList>
    </citation>
    <scope>NUCLEOTIDE SEQUENCE [LARGE SCALE GENOMIC DNA]</scope>
    <source>
        <strain evidence="2 3">AX-7</strain>
    </source>
</reference>
<accession>A0A9N7QEM1</accession>
<feature type="domain" description="Na+-translocating membrane potential-generating system MpsC" evidence="1">
    <location>
        <begin position="12"/>
        <end position="114"/>
    </location>
</feature>
<gene>
    <name evidence="2" type="ORF">CCAX7_59420</name>
</gene>
<keyword evidence="3" id="KW-1185">Reference proteome</keyword>
<dbReference type="Proteomes" id="UP000287394">
    <property type="component" value="Chromosome"/>
</dbReference>
<name>A0A9N7QEM1_9BACT</name>
<evidence type="ECO:0000313" key="3">
    <source>
        <dbReference type="Proteomes" id="UP000287394"/>
    </source>
</evidence>
<dbReference type="AlphaFoldDB" id="A0A9N7QEM1"/>
<evidence type="ECO:0000259" key="1">
    <source>
        <dbReference type="Pfam" id="PF10057"/>
    </source>
</evidence>
<dbReference type="EMBL" id="AP025739">
    <property type="protein sequence ID" value="BDI33891.1"/>
    <property type="molecule type" value="Genomic_DNA"/>
</dbReference>
<organism evidence="2 3">
    <name type="scientific">Capsulimonas corticalis</name>
    <dbReference type="NCBI Taxonomy" id="2219043"/>
    <lineage>
        <taxon>Bacteria</taxon>
        <taxon>Bacillati</taxon>
        <taxon>Armatimonadota</taxon>
        <taxon>Armatimonadia</taxon>
        <taxon>Capsulimonadales</taxon>
        <taxon>Capsulimonadaceae</taxon>
        <taxon>Capsulimonas</taxon>
    </lineage>
</organism>
<dbReference type="Pfam" id="PF10057">
    <property type="entry name" value="MpsC"/>
    <property type="match status" value="1"/>
</dbReference>
<dbReference type="KEGG" id="ccot:CCAX7_59420"/>
<protein>
    <recommendedName>
        <fullName evidence="1">Na+-translocating membrane potential-generating system MpsC domain-containing protein</fullName>
    </recommendedName>
</protein>
<sequence>MSNAMTRRKQWLELESAFRLTEFVKREFGLTPGEAHAELCGDDLKVHLTRALTPIGLIISQDAQGAEALRCVYSVLYKANRSAMESIVGRIAGAPARCRQMDIDLESANVTLCFQVDAVSSVHRE</sequence>
<evidence type="ECO:0000313" key="2">
    <source>
        <dbReference type="EMBL" id="BDI33891.1"/>
    </source>
</evidence>
<dbReference type="InterPro" id="IPR018745">
    <property type="entry name" value="MpsC"/>
</dbReference>